<dbReference type="InterPro" id="IPR027417">
    <property type="entry name" value="P-loop_NTPase"/>
</dbReference>
<gene>
    <name evidence="6" type="ORF">H8K36_13845</name>
</gene>
<dbReference type="InterPro" id="IPR003439">
    <property type="entry name" value="ABC_transporter-like_ATP-bd"/>
</dbReference>
<dbReference type="InterPro" id="IPR051782">
    <property type="entry name" value="ABC_Transporter_VariousFunc"/>
</dbReference>
<dbReference type="EMBL" id="JACOFZ010000005">
    <property type="protein sequence ID" value="MBC3882470.1"/>
    <property type="molecule type" value="Genomic_DNA"/>
</dbReference>
<evidence type="ECO:0000256" key="4">
    <source>
        <dbReference type="ARBA" id="ARBA00022840"/>
    </source>
</evidence>
<dbReference type="Pfam" id="PF00005">
    <property type="entry name" value="ABC_tran"/>
    <property type="match status" value="1"/>
</dbReference>
<comment type="caution">
    <text evidence="6">The sequence shown here is derived from an EMBL/GenBank/DDBJ whole genome shotgun (WGS) entry which is preliminary data.</text>
</comment>
<dbReference type="SMART" id="SM00382">
    <property type="entry name" value="AAA"/>
    <property type="match status" value="1"/>
</dbReference>
<sequence length="283" mass="31541">MPDSQFVVQCQALNWHRGLNHILKDVSFTIPQGSRVGLLGSNGSGKSSLLKCLTGLTLADSGTVELFGQSTMEMNDSVRERIAYVAQTPDLFPWLTVEQHLKAIGQAYPRWTERRALELALHLELSLGKLVSKLSGGDQQKLAIVLALAHEPDLIFMDEPVANLDPLRRAGLMQSLFVDGRWVKEEATIVFTSHLLADLNHLLTHILFMRQGELQWQTDWVYTKKHCRLIPKTEAAGLVSSPHFQSKKLALIDLNELTDAQGNELSRRFPAPTLDAVFAALND</sequence>
<dbReference type="InterPro" id="IPR003593">
    <property type="entry name" value="AAA+_ATPase"/>
</dbReference>
<dbReference type="PROSITE" id="PS50893">
    <property type="entry name" value="ABC_TRANSPORTER_2"/>
    <property type="match status" value="1"/>
</dbReference>
<keyword evidence="2" id="KW-0472">Membrane</keyword>
<keyword evidence="3" id="KW-0547">Nucleotide-binding</keyword>
<dbReference type="RefSeq" id="WP_186917080.1">
    <property type="nucleotide sequence ID" value="NZ_JACOFZ010000005.1"/>
</dbReference>
<protein>
    <submittedName>
        <fullName evidence="6">ABC transporter ATP-binding protein</fullName>
    </submittedName>
</protein>
<keyword evidence="7" id="KW-1185">Reference proteome</keyword>
<dbReference type="AlphaFoldDB" id="A0A923HSF9"/>
<dbReference type="InterPro" id="IPR017871">
    <property type="entry name" value="ABC_transporter-like_CS"/>
</dbReference>
<name>A0A923HSF9_9BURK</name>
<keyword evidence="1" id="KW-0813">Transport</keyword>
<dbReference type="CDD" id="cd03230">
    <property type="entry name" value="ABC_DR_subfamily_A"/>
    <property type="match status" value="1"/>
</dbReference>
<dbReference type="PANTHER" id="PTHR42939">
    <property type="entry name" value="ABC TRANSPORTER ATP-BINDING PROTEIN ALBC-RELATED"/>
    <property type="match status" value="1"/>
</dbReference>
<evidence type="ECO:0000313" key="7">
    <source>
        <dbReference type="Proteomes" id="UP000627446"/>
    </source>
</evidence>
<evidence type="ECO:0000259" key="5">
    <source>
        <dbReference type="PROSITE" id="PS50893"/>
    </source>
</evidence>
<dbReference type="PANTHER" id="PTHR42939:SF1">
    <property type="entry name" value="ABC TRANSPORTER ATP-BINDING PROTEIN ALBC-RELATED"/>
    <property type="match status" value="1"/>
</dbReference>
<dbReference type="SUPFAM" id="SSF52540">
    <property type="entry name" value="P-loop containing nucleoside triphosphate hydrolases"/>
    <property type="match status" value="1"/>
</dbReference>
<keyword evidence="4 6" id="KW-0067">ATP-binding</keyword>
<evidence type="ECO:0000313" key="6">
    <source>
        <dbReference type="EMBL" id="MBC3882470.1"/>
    </source>
</evidence>
<feature type="domain" description="ABC transporter" evidence="5">
    <location>
        <begin position="8"/>
        <end position="236"/>
    </location>
</feature>
<dbReference type="GO" id="GO:0005524">
    <property type="term" value="F:ATP binding"/>
    <property type="evidence" value="ECO:0007669"/>
    <property type="project" value="UniProtKB-KW"/>
</dbReference>
<organism evidence="6 7">
    <name type="scientific">Undibacterium nitidum</name>
    <dbReference type="NCBI Taxonomy" id="2762298"/>
    <lineage>
        <taxon>Bacteria</taxon>
        <taxon>Pseudomonadati</taxon>
        <taxon>Pseudomonadota</taxon>
        <taxon>Betaproteobacteria</taxon>
        <taxon>Burkholderiales</taxon>
        <taxon>Oxalobacteraceae</taxon>
        <taxon>Undibacterium</taxon>
    </lineage>
</organism>
<dbReference type="PROSITE" id="PS00211">
    <property type="entry name" value="ABC_TRANSPORTER_1"/>
    <property type="match status" value="1"/>
</dbReference>
<evidence type="ECO:0000256" key="2">
    <source>
        <dbReference type="ARBA" id="ARBA00022475"/>
    </source>
</evidence>
<reference evidence="6" key="1">
    <citation type="submission" date="2020-08" db="EMBL/GenBank/DDBJ databases">
        <title>Novel species isolated from subtropical streams in China.</title>
        <authorList>
            <person name="Lu H."/>
        </authorList>
    </citation>
    <scope>NUCLEOTIDE SEQUENCE</scope>
    <source>
        <strain evidence="6">LX22W</strain>
    </source>
</reference>
<proteinExistence type="predicted"/>
<dbReference type="GO" id="GO:0016887">
    <property type="term" value="F:ATP hydrolysis activity"/>
    <property type="evidence" value="ECO:0007669"/>
    <property type="project" value="InterPro"/>
</dbReference>
<dbReference type="Proteomes" id="UP000627446">
    <property type="component" value="Unassembled WGS sequence"/>
</dbReference>
<accession>A0A923HSF9</accession>
<evidence type="ECO:0000256" key="1">
    <source>
        <dbReference type="ARBA" id="ARBA00022448"/>
    </source>
</evidence>
<dbReference type="Gene3D" id="3.40.50.300">
    <property type="entry name" value="P-loop containing nucleotide triphosphate hydrolases"/>
    <property type="match status" value="1"/>
</dbReference>
<evidence type="ECO:0000256" key="3">
    <source>
        <dbReference type="ARBA" id="ARBA00022741"/>
    </source>
</evidence>
<keyword evidence="2" id="KW-1003">Cell membrane</keyword>